<dbReference type="EMBL" id="JALLBG020000192">
    <property type="protein sequence ID" value="KAL3760138.1"/>
    <property type="molecule type" value="Genomic_DNA"/>
</dbReference>
<sequence length="1661" mass="188615">MMNFSRQPMYRSARAVPSTAAASSASPFGRISPIRAIQIVLGTLAFIIMAINLFHIYPMFHAVDSDIMNKAHGLIGKAANLSVVSVDAADAMHHGVHKNLLEHKLSLREHLEQRQQQQQQQQAIDEVKVIENESGMEGEISSAIIDGSTGAKKIADIKQNDTSDRGPSKVVLENDNQKLARGFSGLPMEETPALIGAKRGTIECDVDVNAMAYWNSPQGTRDEQFISPFKVTGERKYITFEFDPGGFNNIRMSAEIVFVIAAVTGRTLVLPPPQTIYLLSDGTRTQSLNDFFPLYSESFKRRVNVISTEEFFQMEMKKGGYLEVDAKMRTKLLSIAERCDPYDNSENTCYDIYRFLRERGSIAPVKERNCLIFDKDAFKEGAFVGTTVETSDKINQFCGDRERIYFGSDMAEPNILHFRTGDVGDQRLLSHFYCTIYFTDPVVDNYMKRFIRDFVHYQDNIFCAAGKIVKLLQKEGMERGFKIDGEGAGGFSALHVRRGDLQFKEVKISGEEWFNNTAKLWQPKELLYIATDERDKSFFGPIAEHYDLRFLEDYFEKAGLINIDPSLLGMVEIAVASRGRLFVGTWHSTFSGYIMRLRGYYGFSKVSNYYSYRPRRLAMHKWVYPEGNFEAREFPIAWLGIDGDNHVLRDLEPNSASPLGPIADISLLGKPIPRPIHLSRGFSGLPLEKTPALIGASRGSIRCDVDVSNLVYWNDPQGMRDEDFVSPFRPSTSGGNTKYITFWQDAGRFNNIRMSLEIIFVFAAATGRTVVLPPTQNLRLENDASTLDSFEQFYSFQDEDFKKRISVISMREFIELVSLDENTYKRALELSQFCENRKKSNIYCGEIFDIISLHMSTKVPPLGTSAKVDTCLIFDEMSFKTGQMKDSPDVLNFCGDRTRVYYTQELAEPDIIHFDSYDADNRLLSHFYNFMYFTNPSIDNYMKRFVRDFLHYNDRIFCAAGKIVRALQQEAIQLGFSLDEEGGGGYSSLHVRRTDLQYPDVLLSEDRWWQNTRDLWEPRELLYVATDETNKKFFDPFINSNHDLRFLDDYWDLANLSSFSKEHLGMIEVIVASRGRVFVGTYYSTFSGYISRIRGYYGMSKYSSFYGWNPVKYEMQSNKFFANYNDFAREYPIGWVGIDGDERVLKDNENEKQNGIGDAPSIGDGQPTNTNPSTGLNTSLVVYDVAQNQNAQAPPELQQTDGTLNTQNQLDGLKNATTESYEHIKISQSDHGIRSLEESMIKSLGFLPNEDDEMEVSDNMTLYLVFSTDCSPSQHWESYLLFFSAMRAKQLGIITRIASGCTEKQTAEARDFHQVHIAVMSNRFRIFFTPKFSDIHTDGSSSNIDYKYFNKPFGVKYYLENSSDFGWNEAAGKMTAVEDNAAVIIIDPDMIFMRPLRTDFSDSSVEFWKPFYEASERNTKVEAGTPFGQTYAFDTKWMKFAELAGADSPALKVDERTAVRNFQVGAPYMGTALDMHTIVRRWVELAPLIYKAKPELMSEMYAYSLAAADRGLPHEIVNSMCISAVTAYGEGWSMIDAIPDDEVCMTGIVPNQSRHTLPPILHYCQNYGVGEVIFSKYLVDEDIFTCSKPLLVEPGVDAMSPDQAYKKVIGPGTEKLDPKLHKRHVFATCALTSIMNEASLFYKLHHCDVASSNKENTLYLL</sequence>
<evidence type="ECO:0000313" key="8">
    <source>
        <dbReference type="Proteomes" id="UP001530293"/>
    </source>
</evidence>
<dbReference type="PANTHER" id="PTHR31469:SF8">
    <property type="entry name" value="OS07G0641000 PROTEIN"/>
    <property type="match status" value="1"/>
</dbReference>
<dbReference type="Gene3D" id="3.40.50.11340">
    <property type="match status" value="2"/>
</dbReference>
<dbReference type="GO" id="GO:0016740">
    <property type="term" value="F:transferase activity"/>
    <property type="evidence" value="ECO:0007669"/>
    <property type="project" value="UniProtKB-KW"/>
</dbReference>
<dbReference type="CDD" id="cd11296">
    <property type="entry name" value="O-FucT_like"/>
    <property type="match status" value="2"/>
</dbReference>
<evidence type="ECO:0000256" key="6">
    <source>
        <dbReference type="SAM" id="Phobius"/>
    </source>
</evidence>
<dbReference type="Pfam" id="PF10250">
    <property type="entry name" value="O-FucT"/>
    <property type="match status" value="2"/>
</dbReference>
<evidence type="ECO:0000256" key="1">
    <source>
        <dbReference type="ARBA" id="ARBA00022679"/>
    </source>
</evidence>
<keyword evidence="8" id="KW-1185">Reference proteome</keyword>
<feature type="region of interest" description="Disordered" evidence="5">
    <location>
        <begin position="1151"/>
        <end position="1176"/>
    </location>
</feature>
<dbReference type="GO" id="GO:0006004">
    <property type="term" value="P:fucose metabolic process"/>
    <property type="evidence" value="ECO:0007669"/>
    <property type="project" value="UniProtKB-KW"/>
</dbReference>
<evidence type="ECO:0000256" key="3">
    <source>
        <dbReference type="ARBA" id="ARBA00023277"/>
    </source>
</evidence>
<comment type="caution">
    <text evidence="7">The sequence shown here is derived from an EMBL/GenBank/DDBJ whole genome shotgun (WGS) entry which is preliminary data.</text>
</comment>
<evidence type="ECO:0008006" key="9">
    <source>
        <dbReference type="Google" id="ProtNLM"/>
    </source>
</evidence>
<evidence type="ECO:0000256" key="2">
    <source>
        <dbReference type="ARBA" id="ARBA00023253"/>
    </source>
</evidence>
<dbReference type="PANTHER" id="PTHR31469">
    <property type="entry name" value="OS07G0633600 PROTEIN"/>
    <property type="match status" value="1"/>
</dbReference>
<keyword evidence="6" id="KW-0812">Transmembrane</keyword>
<dbReference type="Proteomes" id="UP001530293">
    <property type="component" value="Unassembled WGS sequence"/>
</dbReference>
<evidence type="ECO:0000256" key="4">
    <source>
        <dbReference type="SAM" id="Coils"/>
    </source>
</evidence>
<keyword evidence="6" id="KW-1133">Transmembrane helix</keyword>
<dbReference type="InterPro" id="IPR019378">
    <property type="entry name" value="GDP-Fuc_O-FucTrfase"/>
</dbReference>
<dbReference type="FunFam" id="3.40.50.11350:FF:000014">
    <property type="entry name" value="Uncharacterized protein"/>
    <property type="match status" value="2"/>
</dbReference>
<evidence type="ECO:0000256" key="5">
    <source>
        <dbReference type="SAM" id="MobiDB-lite"/>
    </source>
</evidence>
<feature type="transmembrane region" description="Helical" evidence="6">
    <location>
        <begin position="39"/>
        <end position="60"/>
    </location>
</feature>
<gene>
    <name evidence="7" type="ORF">ACHAWU_002209</name>
</gene>
<keyword evidence="3" id="KW-0119">Carbohydrate metabolism</keyword>
<keyword evidence="1" id="KW-0808">Transferase</keyword>
<feature type="compositionally biased region" description="Polar residues" evidence="5">
    <location>
        <begin position="1166"/>
        <end position="1176"/>
    </location>
</feature>
<reference evidence="7 8" key="1">
    <citation type="submission" date="2024-10" db="EMBL/GenBank/DDBJ databases">
        <title>Updated reference genomes for cyclostephanoid diatoms.</title>
        <authorList>
            <person name="Roberts W.R."/>
            <person name="Alverson A.J."/>
        </authorList>
    </citation>
    <scope>NUCLEOTIDE SEQUENCE [LARGE SCALE GENOMIC DNA]</scope>
    <source>
        <strain evidence="7 8">AJA232-27</strain>
    </source>
</reference>
<name>A0ABD3M8R2_9STRA</name>
<accession>A0ABD3M8R2</accession>
<evidence type="ECO:0000313" key="7">
    <source>
        <dbReference type="EMBL" id="KAL3760138.1"/>
    </source>
</evidence>
<protein>
    <recommendedName>
        <fullName evidence="9">Nucleotide-diphospho-sugar transferase</fullName>
    </recommendedName>
</protein>
<feature type="coiled-coil region" evidence="4">
    <location>
        <begin position="100"/>
        <end position="133"/>
    </location>
</feature>
<keyword evidence="6" id="KW-0472">Membrane</keyword>
<keyword evidence="2" id="KW-0294">Fucose metabolism</keyword>
<dbReference type="Gene3D" id="3.40.50.11350">
    <property type="match status" value="2"/>
</dbReference>
<proteinExistence type="predicted"/>
<organism evidence="7 8">
    <name type="scientific">Discostella pseudostelligera</name>
    <dbReference type="NCBI Taxonomy" id="259834"/>
    <lineage>
        <taxon>Eukaryota</taxon>
        <taxon>Sar</taxon>
        <taxon>Stramenopiles</taxon>
        <taxon>Ochrophyta</taxon>
        <taxon>Bacillariophyta</taxon>
        <taxon>Coscinodiscophyceae</taxon>
        <taxon>Thalassiosirophycidae</taxon>
        <taxon>Stephanodiscales</taxon>
        <taxon>Stephanodiscaceae</taxon>
        <taxon>Discostella</taxon>
    </lineage>
</organism>
<keyword evidence="4" id="KW-0175">Coiled coil</keyword>